<feature type="transmembrane region" description="Helical" evidence="1">
    <location>
        <begin position="12"/>
        <end position="28"/>
    </location>
</feature>
<protein>
    <submittedName>
        <fullName evidence="2">Uncharacterized protein</fullName>
    </submittedName>
</protein>
<evidence type="ECO:0000313" key="3">
    <source>
        <dbReference type="Proteomes" id="UP000011081"/>
    </source>
</evidence>
<organism evidence="2 3">
    <name type="scientific">Vavraia culicis (isolate floridensis)</name>
    <name type="common">Microsporidian parasite</name>
    <dbReference type="NCBI Taxonomy" id="948595"/>
    <lineage>
        <taxon>Eukaryota</taxon>
        <taxon>Fungi</taxon>
        <taxon>Fungi incertae sedis</taxon>
        <taxon>Microsporidia</taxon>
        <taxon>Pleistophoridae</taxon>
        <taxon>Vavraia</taxon>
    </lineage>
</organism>
<name>L2GVP4_VAVCU</name>
<proteinExistence type="predicted"/>
<dbReference type="HOGENOM" id="CLU_1157143_0_0_1"/>
<keyword evidence="1" id="KW-0472">Membrane</keyword>
<reference evidence="3" key="1">
    <citation type="submission" date="2011-03" db="EMBL/GenBank/DDBJ databases">
        <title>The genome sequence of Vavraia culicis strain floridensis.</title>
        <authorList>
            <consortium name="The Broad Institute Genome Sequencing Platform"/>
            <person name="Cuomo C."/>
            <person name="Becnel J."/>
            <person name="Sanscrainte N."/>
            <person name="Young S.K."/>
            <person name="Zeng Q."/>
            <person name="Gargeya S."/>
            <person name="Fitzgerald M."/>
            <person name="Haas B."/>
            <person name="Abouelleil A."/>
            <person name="Alvarado L."/>
            <person name="Arachchi H.M."/>
            <person name="Berlin A."/>
            <person name="Chapman S.B."/>
            <person name="Gearin G."/>
            <person name="Goldberg J."/>
            <person name="Griggs A."/>
            <person name="Gujja S."/>
            <person name="Hansen M."/>
            <person name="Heiman D."/>
            <person name="Howarth C."/>
            <person name="Larimer J."/>
            <person name="Lui A."/>
            <person name="MacDonald P.J.P."/>
            <person name="McCowen C."/>
            <person name="Montmayeur A."/>
            <person name="Murphy C."/>
            <person name="Neiman D."/>
            <person name="Pearson M."/>
            <person name="Priest M."/>
            <person name="Roberts A."/>
            <person name="Saif S."/>
            <person name="Shea T."/>
            <person name="Sisk P."/>
            <person name="Stolte C."/>
            <person name="Sykes S."/>
            <person name="Wortman J."/>
            <person name="Nusbaum C."/>
            <person name="Birren B."/>
        </authorList>
    </citation>
    <scope>NUCLEOTIDE SEQUENCE [LARGE SCALE GENOMIC DNA]</scope>
    <source>
        <strain evidence="3">floridensis</strain>
    </source>
</reference>
<dbReference type="OrthoDB" id="10342210at2759"/>
<evidence type="ECO:0000256" key="1">
    <source>
        <dbReference type="SAM" id="Phobius"/>
    </source>
</evidence>
<feature type="transmembrane region" description="Helical" evidence="1">
    <location>
        <begin position="34"/>
        <end position="53"/>
    </location>
</feature>
<dbReference type="EMBL" id="GL877423">
    <property type="protein sequence ID" value="ELA47180.1"/>
    <property type="molecule type" value="Genomic_DNA"/>
</dbReference>
<evidence type="ECO:0000313" key="2">
    <source>
        <dbReference type="EMBL" id="ELA47180.1"/>
    </source>
</evidence>
<dbReference type="OMA" id="VCCAVRD"/>
<dbReference type="VEuPathDB" id="MicrosporidiaDB:VCUG_01369"/>
<dbReference type="RefSeq" id="XP_008074387.1">
    <property type="nucleotide sequence ID" value="XM_008076196.1"/>
</dbReference>
<keyword evidence="1" id="KW-1133">Transmembrane helix</keyword>
<dbReference type="AlphaFoldDB" id="L2GVP4"/>
<keyword evidence="1" id="KW-0812">Transmembrane</keyword>
<dbReference type="GeneID" id="19879248"/>
<sequence>MVTKEKIIKATYYQFISIIVIVILTVTVNKHFKYLLGLVFLNMSILFFQYISVCQRNGVDTERAVIRALKPKKCKKREDISEQQKDILDGSSIMDTNLSLKESTQRAGMSDLAATRRGFEKFIVQYVIPVSSSSMDDSIDSMDMTTHDLVKNILKHGFISYDRKKIEHRRVMYELLRKVFGERGIVVHPECMVYCYVNKERMESWGDPVLAYLFMVCCAVRDNNEWFDRKGMRFLDELLT</sequence>
<dbReference type="InParanoid" id="L2GVP4"/>
<gene>
    <name evidence="2" type="ORF">VCUG_01369</name>
</gene>
<dbReference type="Proteomes" id="UP000011081">
    <property type="component" value="Unassembled WGS sequence"/>
</dbReference>
<accession>L2GVP4</accession>
<keyword evidence="3" id="KW-1185">Reference proteome</keyword>